<feature type="domain" description="HTH LytTR-type" evidence="4">
    <location>
        <begin position="132"/>
        <end position="231"/>
    </location>
</feature>
<dbReference type="SMART" id="SM00850">
    <property type="entry name" value="LytTR"/>
    <property type="match status" value="1"/>
</dbReference>
<evidence type="ECO:0000313" key="8">
    <source>
        <dbReference type="Proteomes" id="UP000490821"/>
    </source>
</evidence>
<evidence type="ECO:0000259" key="4">
    <source>
        <dbReference type="PROSITE" id="PS50930"/>
    </source>
</evidence>
<dbReference type="InterPro" id="IPR007492">
    <property type="entry name" value="LytTR_DNA-bd_dom"/>
</dbReference>
<dbReference type="Pfam" id="PF00072">
    <property type="entry name" value="Response_reg"/>
    <property type="match status" value="1"/>
</dbReference>
<dbReference type="Gene3D" id="3.40.50.2300">
    <property type="match status" value="1"/>
</dbReference>
<reference evidence="6" key="1">
    <citation type="submission" date="2016-10" db="EMBL/GenBank/DDBJ databases">
        <authorList>
            <person name="de Groot N.N."/>
        </authorList>
    </citation>
    <scope>NUCLEOTIDE SEQUENCE [LARGE SCALE GENOMIC DNA]</scope>
    <source>
        <strain evidence="6">DSM 1551</strain>
    </source>
</reference>
<evidence type="ECO:0000313" key="7">
    <source>
        <dbReference type="Proteomes" id="UP000198558"/>
    </source>
</evidence>
<dbReference type="Pfam" id="PF04397">
    <property type="entry name" value="LytTR"/>
    <property type="match status" value="1"/>
</dbReference>
<feature type="domain" description="Response regulatory" evidence="3">
    <location>
        <begin position="6"/>
        <end position="122"/>
    </location>
</feature>
<dbReference type="EMBL" id="BLMI01000142">
    <property type="protein sequence ID" value="GFI41123.1"/>
    <property type="molecule type" value="Genomic_DNA"/>
</dbReference>
<evidence type="ECO:0000256" key="1">
    <source>
        <dbReference type="PROSITE-ProRule" id="PRU00169"/>
    </source>
</evidence>
<feature type="transmembrane region" description="Helical" evidence="2">
    <location>
        <begin position="81"/>
        <end position="104"/>
    </location>
</feature>
<dbReference type="InterPro" id="IPR046947">
    <property type="entry name" value="LytR-like"/>
</dbReference>
<dbReference type="PROSITE" id="PS50930">
    <property type="entry name" value="HTH_LYTTR"/>
    <property type="match status" value="1"/>
</dbReference>
<evidence type="ECO:0000256" key="2">
    <source>
        <dbReference type="SAM" id="Phobius"/>
    </source>
</evidence>
<dbReference type="Proteomes" id="UP000198558">
    <property type="component" value="Unassembled WGS sequence"/>
</dbReference>
<keyword evidence="2" id="KW-0472">Membrane</keyword>
<dbReference type="PANTHER" id="PTHR37299:SF1">
    <property type="entry name" value="STAGE 0 SPORULATION PROTEIN A HOMOLOG"/>
    <property type="match status" value="1"/>
</dbReference>
<keyword evidence="6" id="KW-0238">DNA-binding</keyword>
<dbReference type="RefSeq" id="WP_092356067.1">
    <property type="nucleotide sequence ID" value="NZ_CAJTPY010000067.1"/>
</dbReference>
<feature type="modified residue" description="4-aspartylphosphate" evidence="1">
    <location>
        <position position="59"/>
    </location>
</feature>
<dbReference type="AlphaFoldDB" id="A0A1I0H2X2"/>
<dbReference type="PANTHER" id="PTHR37299">
    <property type="entry name" value="TRANSCRIPTIONAL REGULATOR-RELATED"/>
    <property type="match status" value="1"/>
</dbReference>
<name>A0A1I0H2X2_9FIRM</name>
<dbReference type="GO" id="GO:0003677">
    <property type="term" value="F:DNA binding"/>
    <property type="evidence" value="ECO:0007669"/>
    <property type="project" value="UniProtKB-KW"/>
</dbReference>
<dbReference type="PROSITE" id="PS50110">
    <property type="entry name" value="RESPONSE_REGULATORY"/>
    <property type="match status" value="1"/>
</dbReference>
<dbReference type="InterPro" id="IPR011006">
    <property type="entry name" value="CheY-like_superfamily"/>
</dbReference>
<reference evidence="7" key="2">
    <citation type="submission" date="2016-10" db="EMBL/GenBank/DDBJ databases">
        <authorList>
            <person name="Varghese N."/>
            <person name="Submissions S."/>
        </authorList>
    </citation>
    <scope>NUCLEOTIDE SEQUENCE [LARGE SCALE GENOMIC DNA]</scope>
    <source>
        <strain evidence="7">DSM 1551</strain>
    </source>
</reference>
<dbReference type="Gene3D" id="2.40.50.1020">
    <property type="entry name" value="LytTr DNA-binding domain"/>
    <property type="match status" value="1"/>
</dbReference>
<protein>
    <submittedName>
        <fullName evidence="6">DNA-binding response regulator, LytR/AlgR family</fullName>
    </submittedName>
    <submittedName>
        <fullName evidence="5">Transcriptional regulatory protein BtsR</fullName>
    </submittedName>
</protein>
<reference evidence="5 8" key="3">
    <citation type="journal article" date="2020" name="Microbiome">
        <title>Single-cell genomics of uncultured bacteria reveals dietary fiber responders in the mouse gut microbiota.</title>
        <authorList>
            <person name="Chijiiwa R."/>
            <person name="Hosokawa M."/>
            <person name="Kogawa M."/>
            <person name="Nishikawa Y."/>
            <person name="Ide K."/>
            <person name="Sakanashi C."/>
            <person name="Takahashi K."/>
            <person name="Takeyama H."/>
        </authorList>
    </citation>
    <scope>NUCLEOTIDE SEQUENCE [LARGE SCALE GENOMIC DNA]</scope>
    <source>
        <strain evidence="5">IMSAGC_017</strain>
    </source>
</reference>
<dbReference type="InterPro" id="IPR001789">
    <property type="entry name" value="Sig_transdc_resp-reg_receiver"/>
</dbReference>
<evidence type="ECO:0000313" key="6">
    <source>
        <dbReference type="EMBL" id="SET77895.1"/>
    </source>
</evidence>
<keyword evidence="2" id="KW-0812">Transmembrane</keyword>
<gene>
    <name evidence="5" type="primary">btsR</name>
    <name evidence="5" type="ORF">IMSAGC017_01163</name>
    <name evidence="6" type="ORF">SAMN04489758_14113</name>
</gene>
<evidence type="ECO:0000313" key="5">
    <source>
        <dbReference type="EMBL" id="GFI41123.1"/>
    </source>
</evidence>
<dbReference type="Proteomes" id="UP000490821">
    <property type="component" value="Unassembled WGS sequence"/>
</dbReference>
<dbReference type="GeneID" id="78289278"/>
<organism evidence="6 7">
    <name type="scientific">Thomasclavelia cocleata</name>
    <dbReference type="NCBI Taxonomy" id="69824"/>
    <lineage>
        <taxon>Bacteria</taxon>
        <taxon>Bacillati</taxon>
        <taxon>Bacillota</taxon>
        <taxon>Erysipelotrichia</taxon>
        <taxon>Erysipelotrichales</taxon>
        <taxon>Coprobacillaceae</taxon>
        <taxon>Thomasclavelia</taxon>
    </lineage>
</organism>
<proteinExistence type="predicted"/>
<keyword evidence="2" id="KW-1133">Transmembrane helix</keyword>
<evidence type="ECO:0000259" key="3">
    <source>
        <dbReference type="PROSITE" id="PS50110"/>
    </source>
</evidence>
<sequence length="239" mass="28573">MSFQFKILIVEDELDYQQLIKKHIELYFNNIFYDYEIKLVSEDFNNYENYKNAQIIFLDICLKSHNGIEIATKLKKENSNLLIIFISNINSLVFDTFMALPFFFIRKSCFDKDFENMSIQLRNFIDRHMKILELRINGRTTKIHINEILYVEAVLREVRIVTVDQEIIYKSSFSNFLKLYSNKTLIQIQRSYAVNLSQVKSVGSSDILLSNNEYLPISEKYKKSFIEQYKKIIYFKFDT</sequence>
<keyword evidence="1" id="KW-0597">Phosphoprotein</keyword>
<keyword evidence="7" id="KW-1185">Reference proteome</keyword>
<dbReference type="SUPFAM" id="SSF52172">
    <property type="entry name" value="CheY-like"/>
    <property type="match status" value="1"/>
</dbReference>
<dbReference type="OrthoDB" id="3190595at2"/>
<dbReference type="EMBL" id="FOIN01000041">
    <property type="protein sequence ID" value="SET77895.1"/>
    <property type="molecule type" value="Genomic_DNA"/>
</dbReference>
<dbReference type="GO" id="GO:0000156">
    <property type="term" value="F:phosphorelay response regulator activity"/>
    <property type="evidence" value="ECO:0007669"/>
    <property type="project" value="InterPro"/>
</dbReference>
<accession>A0A1I0H2X2</accession>